<comment type="caution">
    <text evidence="1">The sequence shown here is derived from an EMBL/GenBank/DDBJ whole genome shotgun (WGS) entry which is preliminary data.</text>
</comment>
<proteinExistence type="predicted"/>
<dbReference type="Proteomes" id="UP001057452">
    <property type="component" value="Chromosome 5"/>
</dbReference>
<sequence length="70" mass="7927">MRASGSELGWLTLPYENGWEIVQTVVNGSLFYTYIACKETFNLFISEADADVGTNFRKGQQFRKVATIRS</sequence>
<gene>
    <name evidence="1" type="ORF">KUCAC02_031138</name>
</gene>
<reference evidence="1" key="1">
    <citation type="submission" date="2022-05" db="EMBL/GenBank/DDBJ databases">
        <title>Chromosome-level genome of Chaenocephalus aceratus.</title>
        <authorList>
            <person name="Park H."/>
        </authorList>
    </citation>
    <scope>NUCLEOTIDE SEQUENCE</scope>
    <source>
        <strain evidence="1">KU_202001</strain>
    </source>
</reference>
<dbReference type="EMBL" id="CM043789">
    <property type="protein sequence ID" value="KAI4827766.1"/>
    <property type="molecule type" value="Genomic_DNA"/>
</dbReference>
<evidence type="ECO:0000313" key="1">
    <source>
        <dbReference type="EMBL" id="KAI4827766.1"/>
    </source>
</evidence>
<protein>
    <submittedName>
        <fullName evidence="1">Uncharacterized protein</fullName>
    </submittedName>
</protein>
<organism evidence="1 2">
    <name type="scientific">Chaenocephalus aceratus</name>
    <name type="common">Blackfin icefish</name>
    <name type="synonym">Chaenichthys aceratus</name>
    <dbReference type="NCBI Taxonomy" id="36190"/>
    <lineage>
        <taxon>Eukaryota</taxon>
        <taxon>Metazoa</taxon>
        <taxon>Chordata</taxon>
        <taxon>Craniata</taxon>
        <taxon>Vertebrata</taxon>
        <taxon>Euteleostomi</taxon>
        <taxon>Actinopterygii</taxon>
        <taxon>Neopterygii</taxon>
        <taxon>Teleostei</taxon>
        <taxon>Neoteleostei</taxon>
        <taxon>Acanthomorphata</taxon>
        <taxon>Eupercaria</taxon>
        <taxon>Perciformes</taxon>
        <taxon>Notothenioidei</taxon>
        <taxon>Channichthyidae</taxon>
        <taxon>Chaenocephalus</taxon>
    </lineage>
</organism>
<accession>A0ACB9XL11</accession>
<keyword evidence="2" id="KW-1185">Reference proteome</keyword>
<evidence type="ECO:0000313" key="2">
    <source>
        <dbReference type="Proteomes" id="UP001057452"/>
    </source>
</evidence>
<name>A0ACB9XL11_CHAAC</name>